<evidence type="ECO:0000256" key="1">
    <source>
        <dbReference type="ARBA" id="ARBA00007381"/>
    </source>
</evidence>
<keyword evidence="2" id="KW-0547">Nucleotide-binding</keyword>
<evidence type="ECO:0008006" key="10">
    <source>
        <dbReference type="Google" id="ProtNLM"/>
    </source>
</evidence>
<feature type="region of interest" description="Disordered" evidence="6">
    <location>
        <begin position="412"/>
        <end position="441"/>
    </location>
</feature>
<dbReference type="Pfam" id="PF00012">
    <property type="entry name" value="HSP70"/>
    <property type="match status" value="1"/>
</dbReference>
<dbReference type="InterPro" id="IPR018181">
    <property type="entry name" value="Heat_shock_70_CS"/>
</dbReference>
<dbReference type="InterPro" id="IPR013126">
    <property type="entry name" value="Hsp_70_fam"/>
</dbReference>
<keyword evidence="3" id="KW-0067">ATP-binding</keyword>
<keyword evidence="9" id="KW-1185">Reference proteome</keyword>
<keyword evidence="4" id="KW-0346">Stress response</keyword>
<feature type="compositionally biased region" description="Acidic residues" evidence="6">
    <location>
        <begin position="591"/>
        <end position="602"/>
    </location>
</feature>
<dbReference type="RefSeq" id="WP_203926292.1">
    <property type="nucleotide sequence ID" value="NZ_BOPH01000017.1"/>
</dbReference>
<evidence type="ECO:0000313" key="8">
    <source>
        <dbReference type="EMBL" id="GIJ66317.1"/>
    </source>
</evidence>
<sequence length="947" mass="97555">MTGGDGFVLGVDFGTSNTVAMLRRPDGRVTPLLFDGTPVLPSAVFAAPDRVLFVGRDALHHGRHRPAGLEPNPKRHIDEGTVLLSGLECAVPDLIGAVLGRVADEATRVAGHRPGTLVLSHPAGWGPVRRLTLTDAAAAVGLPTPVFVPEPVAAAMYFTSVLRGSVPSGAAMLVYDLGAGTFDVTVLRAGTSFEVLGSDGLDDVGGLDVDGAVVTWLRDQYTDEAWDRLSRPRSPEDRRLRQDLWAEARVAKEMLSRTSAVVMRPPLLDQEVPLTLAEFEQITQPLIDRTVRTAQGLSRYCEVTPAQVLLVGGSSRIPLVATALHRAFGVPPTVTEQPETVVAEGCVFAPGVPPAATRSPDDDRDPVALSTVLPVAAGLSTEPFTADVGPGALPAAPLGRSVLPAMPGGTAPAVPTPAAPAATSSAIPAGAPASVPAGAPASAPVAALDGAAVSSAAPSGAAIASAAPAAGSSAASAVATSPTVATLPASALRPGAIPGARAGDPSTGTGLLWPPLPPAIAVHPLAAGVESTADTARLLPASHGTPRNAGPARQLQRNPGHHAGNASALGADGWPDLTPLTGRPAVTPPVVDDEDAVTEEVSPDWSAPPRPAPPAEPVPMTRMLRVPVQPAGPPDILAPVEQAPPVQTRPLESQPPPAQSPPAQPPPAQPPPAQPPPAQPPPAQRPAVGDDRAFPPGPPAPPRRAHPDDVAPTRAPQPRRARAAVALLAVVFLLAAAAVTLIVTVPTGRDRNAARPSAGPPFPTWAVRYADSLGTQRGWSATADVAEKVECGFRNGRLEVDMRKGGIFRCPGQRDELTDFALRLDVYLLDGQACAGIWFRRGLHEAGKDSSYVLEVCRTELVLGHHHAAGDIAEFARFPVPELGTGIRTVVGLVVRGGDISLYLHDGFVGRHDDGRFPGGRMALGIAVPRDLGAGRVGFSSVELRTP</sequence>
<feature type="compositionally biased region" description="Pro residues" evidence="6">
    <location>
        <begin position="653"/>
        <end position="684"/>
    </location>
</feature>
<dbReference type="GO" id="GO:0005524">
    <property type="term" value="F:ATP binding"/>
    <property type="evidence" value="ECO:0007669"/>
    <property type="project" value="UniProtKB-KW"/>
</dbReference>
<name>A0A8J3ZLL0_9ACTN</name>
<gene>
    <name evidence="8" type="ORF">Voc01_012340</name>
</gene>
<evidence type="ECO:0000256" key="6">
    <source>
        <dbReference type="SAM" id="MobiDB-lite"/>
    </source>
</evidence>
<dbReference type="PROSITE" id="PS01036">
    <property type="entry name" value="HSP70_3"/>
    <property type="match status" value="1"/>
</dbReference>
<feature type="region of interest" description="Disordered" evidence="6">
    <location>
        <begin position="646"/>
        <end position="717"/>
    </location>
</feature>
<dbReference type="Gene3D" id="2.60.120.560">
    <property type="entry name" value="Exo-inulinase, domain 1"/>
    <property type="match status" value="1"/>
</dbReference>
<proteinExistence type="inferred from homology"/>
<dbReference type="SUPFAM" id="SSF53067">
    <property type="entry name" value="Actin-like ATPase domain"/>
    <property type="match status" value="2"/>
</dbReference>
<dbReference type="InterPro" id="IPR043129">
    <property type="entry name" value="ATPase_NBD"/>
</dbReference>
<comment type="similarity">
    <text evidence="1">Belongs to the heat shock protein 70 family.</text>
</comment>
<organism evidence="8 9">
    <name type="scientific">Virgisporangium ochraceum</name>
    <dbReference type="NCBI Taxonomy" id="65505"/>
    <lineage>
        <taxon>Bacteria</taxon>
        <taxon>Bacillati</taxon>
        <taxon>Actinomycetota</taxon>
        <taxon>Actinomycetes</taxon>
        <taxon>Micromonosporales</taxon>
        <taxon>Micromonosporaceae</taxon>
        <taxon>Virgisporangium</taxon>
    </lineage>
</organism>
<reference evidence="8" key="1">
    <citation type="submission" date="2021-01" db="EMBL/GenBank/DDBJ databases">
        <title>Whole genome shotgun sequence of Virgisporangium ochraceum NBRC 16418.</title>
        <authorList>
            <person name="Komaki H."/>
            <person name="Tamura T."/>
        </authorList>
    </citation>
    <scope>NUCLEOTIDE SEQUENCE</scope>
    <source>
        <strain evidence="8">NBRC 16418</strain>
    </source>
</reference>
<evidence type="ECO:0000256" key="7">
    <source>
        <dbReference type="SAM" id="Phobius"/>
    </source>
</evidence>
<feature type="transmembrane region" description="Helical" evidence="7">
    <location>
        <begin position="723"/>
        <end position="745"/>
    </location>
</feature>
<feature type="region of interest" description="Disordered" evidence="6">
    <location>
        <begin position="539"/>
        <end position="618"/>
    </location>
</feature>
<keyword evidence="7" id="KW-0472">Membrane</keyword>
<evidence type="ECO:0000313" key="9">
    <source>
        <dbReference type="Proteomes" id="UP000635606"/>
    </source>
</evidence>
<dbReference type="Gene3D" id="3.30.420.40">
    <property type="match status" value="2"/>
</dbReference>
<protein>
    <recommendedName>
        <fullName evidence="10">Heat shock protein 70</fullName>
    </recommendedName>
</protein>
<dbReference type="AlphaFoldDB" id="A0A8J3ZLL0"/>
<dbReference type="Proteomes" id="UP000635606">
    <property type="component" value="Unassembled WGS sequence"/>
</dbReference>
<feature type="compositionally biased region" description="Low complexity" evidence="6">
    <location>
        <begin position="419"/>
        <end position="441"/>
    </location>
</feature>
<keyword evidence="5" id="KW-0143">Chaperone</keyword>
<dbReference type="Gene3D" id="3.90.640.10">
    <property type="entry name" value="Actin, Chain A, domain 4"/>
    <property type="match status" value="1"/>
</dbReference>
<comment type="caution">
    <text evidence="8">The sequence shown here is derived from an EMBL/GenBank/DDBJ whole genome shotgun (WGS) entry which is preliminary data.</text>
</comment>
<evidence type="ECO:0000256" key="4">
    <source>
        <dbReference type="ARBA" id="ARBA00023016"/>
    </source>
</evidence>
<evidence type="ECO:0000256" key="2">
    <source>
        <dbReference type="ARBA" id="ARBA00022741"/>
    </source>
</evidence>
<evidence type="ECO:0000256" key="3">
    <source>
        <dbReference type="ARBA" id="ARBA00022840"/>
    </source>
</evidence>
<dbReference type="GO" id="GO:0140662">
    <property type="term" value="F:ATP-dependent protein folding chaperone"/>
    <property type="evidence" value="ECO:0007669"/>
    <property type="project" value="InterPro"/>
</dbReference>
<dbReference type="PANTHER" id="PTHR42749">
    <property type="entry name" value="CELL SHAPE-DETERMINING PROTEIN MREB"/>
    <property type="match status" value="1"/>
</dbReference>
<evidence type="ECO:0000256" key="5">
    <source>
        <dbReference type="ARBA" id="ARBA00023186"/>
    </source>
</evidence>
<feature type="compositionally biased region" description="Pro residues" evidence="6">
    <location>
        <begin position="606"/>
        <end position="617"/>
    </location>
</feature>
<keyword evidence="7" id="KW-1133">Transmembrane helix</keyword>
<accession>A0A8J3ZLL0</accession>
<dbReference type="PRINTS" id="PR00301">
    <property type="entry name" value="HEATSHOCK70"/>
</dbReference>
<dbReference type="EMBL" id="BOPH01000017">
    <property type="protein sequence ID" value="GIJ66317.1"/>
    <property type="molecule type" value="Genomic_DNA"/>
</dbReference>
<dbReference type="PANTHER" id="PTHR42749:SF1">
    <property type="entry name" value="CELL SHAPE-DETERMINING PROTEIN MREB"/>
    <property type="match status" value="1"/>
</dbReference>
<keyword evidence="7" id="KW-0812">Transmembrane</keyword>